<evidence type="ECO:0000259" key="2">
    <source>
        <dbReference type="Pfam" id="PF02368"/>
    </source>
</evidence>
<evidence type="ECO:0000256" key="1">
    <source>
        <dbReference type="SAM" id="MobiDB-lite"/>
    </source>
</evidence>
<accession>A0AB39I0A1</accession>
<dbReference type="RefSeq" id="WP_368491584.1">
    <property type="nucleotide sequence ID" value="NZ_CP162607.1"/>
</dbReference>
<protein>
    <submittedName>
        <fullName evidence="3">Ig-like domain-containing protein</fullName>
    </submittedName>
</protein>
<dbReference type="Gene3D" id="2.60.40.1080">
    <property type="match status" value="1"/>
</dbReference>
<dbReference type="EMBL" id="CP162607">
    <property type="protein sequence ID" value="XDK37712.1"/>
    <property type="molecule type" value="Genomic_DNA"/>
</dbReference>
<name>A0AB39I0A1_9PSED</name>
<feature type="domain" description="BIG2" evidence="2">
    <location>
        <begin position="1309"/>
        <end position="1347"/>
    </location>
</feature>
<dbReference type="Pfam" id="PF02368">
    <property type="entry name" value="Big_2"/>
    <property type="match status" value="1"/>
</dbReference>
<sequence>MRTFSARLFPPRAEGVGILAPRPLFISDMITPVEQGDGGISRAIVERHPEGVLTLIDPYLEMQAGDRLTVLIEGESVRDLTVELPDVGKRLVFYLASVHFQPEWLEDIHFQLLRLGATVPEDSVPLRLRIKLNLPGGVDKEPHLPGHSELLRPQVPQDIIDNGVDAEWAASGVPVTIANYPERAARDTVVLSWGSVRILRLISESEAAGSDPVEVLVDQDAILAAGDSNALELRYEVFDEVWNFSSDGSRSTKLKVEAGAWRLEPPFIAEAIEGKIDLIGLGPNDVTVQIPLNGDPFAVNDIIEFTWIGTPKMGAPLVHIESVQISSLPVILELKVANADIRAIAGGTGDASYVLRKANGEPPQSSKRAFATVVGELSELPAPFIQQAVGALLDSRLDYAWVLLGPYPGMASGDVVNVIWLGKRADGSVYLHEQEVLVTENMVGKAIEVLVDAEHIGVLDGGTLELYYRVSNDRAVIYDVRESARSYFQVLQLRQELPAPVVAEADGDVLDPEVVIPNGATLRVDYTDTEAGDVLTYYWQSVYANGTASDWVPITEASKGRPVEFRIASTLIEVSRGTTISALYALKRGDQTRLSGVLELYVGTPVPIAISSVIDSWGQVVNGGFTVDTSVTLIGTARAAMGVELLDGDTVVGQAGANEQGVWRFPMLGLAPRRYDLKAKALYGSGTESSVWSFTVVVDVDPVITEVADSRGDVANGGATVDTAVTLTGNASAGQQVELFDDAVTWGRVDVDGLGNWVLPRADLVIGSYNLMAKAWYGEERESELRTFQVVAEVSPTIVHVTDSRGELNEGQTTVDTLIIVSGTASVDQALEVLDGTAVLDTVRTDGQGNWSLTLTDLAVKAYVITARALYGSGAQSTARRFSVVDYVFPTLESVRDSRGEVADGGSTVDTSVNLAGKASANEQVEIFDGALSRGIASVNGNGDWTLLLSNLTAKTYSVMAKAQYGNGEESALRTFTVYAEIKPSITSVADSRGEVAEAGTTVDTSVALAGKATSNQRVELFDGTTSLATVSVDASGDWSYPLQGLVTRAYSLKARALYGGGQESDNRSFSVVAQVAPTIVSVRDLTGEVADRGFTFDSRVTVSGKASIGQRVEIFEGAISIGERPVSGAGDWTHTITGLTVRSYSIKAVALYGSDQESLPRTFEVRQGVTPVITRVVDSNGTAIGNGGRTYLRGGTLYGTAQGGLQVQIFDNGVAGQTVGVASGGTWQATLAGLSVGQHAFTAKAVYGNQPVSAAWRVVVDDRPPLQIDTSSMVLNGVVYVHAGTGQGPNPRPANTSRQRQATGGTPPLRYSSSNASVASVDGNGTVQSRSNGSATITVSDNAGQSRSYSVTVQNVHRLNLMGSSQYIVDWQRRVFAAQLREIFNQYRPGGGLGQIGFPGGVYWARDQRLIWNPFPRQQALYKDMNGGGEGWAMQVGPLYPGIRLS</sequence>
<evidence type="ECO:0000313" key="3">
    <source>
        <dbReference type="EMBL" id="XDK37712.1"/>
    </source>
</evidence>
<proteinExistence type="predicted"/>
<dbReference type="SUPFAM" id="SSF49373">
    <property type="entry name" value="Invasin/intimin cell-adhesion fragments"/>
    <property type="match status" value="1"/>
</dbReference>
<feature type="compositionally biased region" description="Polar residues" evidence="1">
    <location>
        <begin position="1312"/>
        <end position="1342"/>
    </location>
</feature>
<dbReference type="InterPro" id="IPR013783">
    <property type="entry name" value="Ig-like_fold"/>
</dbReference>
<dbReference type="Gene3D" id="2.60.40.10">
    <property type="entry name" value="Immunoglobulins"/>
    <property type="match status" value="2"/>
</dbReference>
<gene>
    <name evidence="3" type="ORF">AB4Y39_03200</name>
</gene>
<dbReference type="InterPro" id="IPR008964">
    <property type="entry name" value="Invasin/intimin_cell_adhesion"/>
</dbReference>
<organism evidence="3">
    <name type="scientific">Pseudomonas sp. Hg7Tf</name>
    <dbReference type="NCBI Taxonomy" id="3236988"/>
    <lineage>
        <taxon>Bacteria</taxon>
        <taxon>Pseudomonadati</taxon>
        <taxon>Pseudomonadota</taxon>
        <taxon>Gammaproteobacteria</taxon>
        <taxon>Pseudomonadales</taxon>
        <taxon>Pseudomonadaceae</taxon>
        <taxon>Pseudomonas</taxon>
    </lineage>
</organism>
<feature type="region of interest" description="Disordered" evidence="1">
    <location>
        <begin position="1285"/>
        <end position="1342"/>
    </location>
</feature>
<dbReference type="InterPro" id="IPR003343">
    <property type="entry name" value="Big_2"/>
</dbReference>
<reference evidence="3" key="1">
    <citation type="submission" date="2024-07" db="EMBL/GenBank/DDBJ databases">
        <title>Identification and characteristics of a novel species of coltsfoot's symbiotic bacteria.</title>
        <authorList>
            <person name="Juszczyk A."/>
            <person name="Jasielczuk I."/>
            <person name="Gurgul A."/>
            <person name="Rogala M."/>
            <person name="Kowalczyk A."/>
            <person name="Szmatola T."/>
            <person name="Kosecka-Strojek M."/>
            <person name="Arent Z."/>
            <person name="Latowski D."/>
        </authorList>
    </citation>
    <scope>NUCLEOTIDE SEQUENCE</scope>
    <source>
        <strain evidence="3">Hg7Tf</strain>
    </source>
</reference>
<feature type="compositionally biased region" description="Polar residues" evidence="1">
    <location>
        <begin position="1294"/>
        <end position="1305"/>
    </location>
</feature>